<sequence>MKVQEPSIPWEALHVDWVTSLPPGGDRSYDSSLVIVDMFNKNPMFLPSHRDDRAMEKALLTLNIVVLLTGIYTNIISNRDFKFTSALWKNLHQLFGTKLSFSTDYHPKTDGLYERMILTSK</sequence>
<keyword evidence="2" id="KW-0472">Membrane</keyword>
<dbReference type="PROSITE" id="PS50994">
    <property type="entry name" value="INTEGRASE"/>
    <property type="match status" value="1"/>
</dbReference>
<dbReference type="GO" id="GO:0005634">
    <property type="term" value="C:nucleus"/>
    <property type="evidence" value="ECO:0007669"/>
    <property type="project" value="UniProtKB-ARBA"/>
</dbReference>
<evidence type="ECO:0000313" key="4">
    <source>
        <dbReference type="EMBL" id="MBW0484320.1"/>
    </source>
</evidence>
<feature type="domain" description="Integrase catalytic" evidence="3">
    <location>
        <begin position="5"/>
        <end position="121"/>
    </location>
</feature>
<evidence type="ECO:0000313" key="5">
    <source>
        <dbReference type="Proteomes" id="UP000765509"/>
    </source>
</evidence>
<proteinExistence type="predicted"/>
<dbReference type="OrthoDB" id="1935586at2759"/>
<dbReference type="InterPro" id="IPR012337">
    <property type="entry name" value="RNaseH-like_sf"/>
</dbReference>
<dbReference type="Proteomes" id="UP000765509">
    <property type="component" value="Unassembled WGS sequence"/>
</dbReference>
<dbReference type="PANTHER" id="PTHR35046:SF26">
    <property type="entry name" value="RNA-DIRECTED DNA POLYMERASE"/>
    <property type="match status" value="1"/>
</dbReference>
<name>A0A9Q3CK86_9BASI</name>
<evidence type="ECO:0000256" key="2">
    <source>
        <dbReference type="SAM" id="Phobius"/>
    </source>
</evidence>
<dbReference type="AlphaFoldDB" id="A0A9Q3CK86"/>
<evidence type="ECO:0000259" key="3">
    <source>
        <dbReference type="PROSITE" id="PS50994"/>
    </source>
</evidence>
<dbReference type="EMBL" id="AVOT02007629">
    <property type="protein sequence ID" value="MBW0484320.1"/>
    <property type="molecule type" value="Genomic_DNA"/>
</dbReference>
<comment type="caution">
    <text evidence="4">The sequence shown here is derived from an EMBL/GenBank/DDBJ whole genome shotgun (WGS) entry which is preliminary data.</text>
</comment>
<dbReference type="InterPro" id="IPR001584">
    <property type="entry name" value="Integrase_cat-core"/>
</dbReference>
<dbReference type="GO" id="GO:0015074">
    <property type="term" value="P:DNA integration"/>
    <property type="evidence" value="ECO:0007669"/>
    <property type="project" value="InterPro"/>
</dbReference>
<dbReference type="Gene3D" id="3.30.420.10">
    <property type="entry name" value="Ribonuclease H-like superfamily/Ribonuclease H"/>
    <property type="match status" value="1"/>
</dbReference>
<dbReference type="SUPFAM" id="SSF53098">
    <property type="entry name" value="Ribonuclease H-like"/>
    <property type="match status" value="1"/>
</dbReference>
<keyword evidence="1" id="KW-0694">RNA-binding</keyword>
<feature type="transmembrane region" description="Helical" evidence="2">
    <location>
        <begin position="58"/>
        <end position="77"/>
    </location>
</feature>
<dbReference type="InterPro" id="IPR036397">
    <property type="entry name" value="RNaseH_sf"/>
</dbReference>
<keyword evidence="2" id="KW-0812">Transmembrane</keyword>
<reference evidence="4" key="1">
    <citation type="submission" date="2021-03" db="EMBL/GenBank/DDBJ databases">
        <title>Draft genome sequence of rust myrtle Austropuccinia psidii MF-1, a brazilian biotype.</title>
        <authorList>
            <person name="Quecine M.C."/>
            <person name="Pachon D.M.R."/>
            <person name="Bonatelli M.L."/>
            <person name="Correr F.H."/>
            <person name="Franceschini L.M."/>
            <person name="Leite T.F."/>
            <person name="Margarido G.R.A."/>
            <person name="Almeida C.A."/>
            <person name="Ferrarezi J.A."/>
            <person name="Labate C.A."/>
        </authorList>
    </citation>
    <scope>NUCLEOTIDE SEQUENCE</scope>
    <source>
        <strain evidence="4">MF-1</strain>
    </source>
</reference>
<protein>
    <recommendedName>
        <fullName evidence="3">Integrase catalytic domain-containing protein</fullName>
    </recommendedName>
</protein>
<keyword evidence="5" id="KW-1185">Reference proteome</keyword>
<evidence type="ECO:0000256" key="1">
    <source>
        <dbReference type="ARBA" id="ARBA00022884"/>
    </source>
</evidence>
<gene>
    <name evidence="4" type="ORF">O181_024035</name>
</gene>
<dbReference type="PANTHER" id="PTHR35046">
    <property type="entry name" value="ZINC KNUCKLE (CCHC-TYPE) FAMILY PROTEIN"/>
    <property type="match status" value="1"/>
</dbReference>
<organism evidence="4 5">
    <name type="scientific">Austropuccinia psidii MF-1</name>
    <dbReference type="NCBI Taxonomy" id="1389203"/>
    <lineage>
        <taxon>Eukaryota</taxon>
        <taxon>Fungi</taxon>
        <taxon>Dikarya</taxon>
        <taxon>Basidiomycota</taxon>
        <taxon>Pucciniomycotina</taxon>
        <taxon>Pucciniomycetes</taxon>
        <taxon>Pucciniales</taxon>
        <taxon>Sphaerophragmiaceae</taxon>
        <taxon>Austropuccinia</taxon>
    </lineage>
</organism>
<dbReference type="GO" id="GO:0003723">
    <property type="term" value="F:RNA binding"/>
    <property type="evidence" value="ECO:0007669"/>
    <property type="project" value="UniProtKB-KW"/>
</dbReference>
<accession>A0A9Q3CK86</accession>
<keyword evidence="2" id="KW-1133">Transmembrane helix</keyword>